<dbReference type="PANTHER" id="PTHR48081">
    <property type="entry name" value="AB HYDROLASE SUPERFAMILY PROTEIN C4A8.06C"/>
    <property type="match status" value="1"/>
</dbReference>
<reference evidence="3 4" key="1">
    <citation type="submission" date="2024-09" db="EMBL/GenBank/DDBJ databases">
        <authorList>
            <person name="Sun Q."/>
            <person name="Mori K."/>
        </authorList>
    </citation>
    <scope>NUCLEOTIDE SEQUENCE [LARGE SCALE GENOMIC DNA]</scope>
    <source>
        <strain evidence="3 4">NCAIM B.02537</strain>
    </source>
</reference>
<comment type="caution">
    <text evidence="3">The sequence shown here is derived from an EMBL/GenBank/DDBJ whole genome shotgun (WGS) entry which is preliminary data.</text>
</comment>
<evidence type="ECO:0000256" key="1">
    <source>
        <dbReference type="ARBA" id="ARBA00022801"/>
    </source>
</evidence>
<keyword evidence="1 3" id="KW-0378">Hydrolase</keyword>
<dbReference type="InterPro" id="IPR013094">
    <property type="entry name" value="AB_hydrolase_3"/>
</dbReference>
<evidence type="ECO:0000313" key="3">
    <source>
        <dbReference type="EMBL" id="MFC0587906.1"/>
    </source>
</evidence>
<dbReference type="InterPro" id="IPR050300">
    <property type="entry name" value="GDXG_lipolytic_enzyme"/>
</dbReference>
<name>A0ABV6PDK0_9SPHN</name>
<feature type="domain" description="Alpha/beta hydrolase fold-3" evidence="2">
    <location>
        <begin position="78"/>
        <end position="288"/>
    </location>
</feature>
<proteinExistence type="predicted"/>
<dbReference type="Gene3D" id="3.40.50.1820">
    <property type="entry name" value="alpha/beta hydrolase"/>
    <property type="match status" value="1"/>
</dbReference>
<evidence type="ECO:0000313" key="4">
    <source>
        <dbReference type="Proteomes" id="UP001589943"/>
    </source>
</evidence>
<dbReference type="InterPro" id="IPR029058">
    <property type="entry name" value="AB_hydrolase_fold"/>
</dbReference>
<dbReference type="GO" id="GO:0016787">
    <property type="term" value="F:hydrolase activity"/>
    <property type="evidence" value="ECO:0007669"/>
    <property type="project" value="UniProtKB-KW"/>
</dbReference>
<dbReference type="EMBL" id="JBHLTL010000001">
    <property type="protein sequence ID" value="MFC0587906.1"/>
    <property type="molecule type" value="Genomic_DNA"/>
</dbReference>
<protein>
    <submittedName>
        <fullName evidence="3">Alpha/beta hydrolase</fullName>
    </submittedName>
</protein>
<dbReference type="PANTHER" id="PTHR48081:SF8">
    <property type="entry name" value="ALPHA_BETA HYDROLASE FOLD-3 DOMAIN-CONTAINING PROTEIN-RELATED"/>
    <property type="match status" value="1"/>
</dbReference>
<evidence type="ECO:0000259" key="2">
    <source>
        <dbReference type="Pfam" id="PF07859"/>
    </source>
</evidence>
<sequence length="316" mass="33315">MSTRHLVDPDLLPLLDLMPGFALSHDALPAIRDQAEQRFAFLGDPPLQAQIHQVEGPDGPVEVYLYDPAPGTSGRPALLHVHGGGMVLGSVKSMQHGPSGMAMALGIPVASVEYRLAPEHPFPAPQQDCLAALHWLSDSAASLGIDPARIGIIGESAGGGLAAAVAQMARDLGGPPLAAQFLTYPMLDHRTGGTDCRYANPATGEFVWNRAANRFGWAALQGSYPVDDDRAGWFSPSLAASLAGLPPTWIGTGSLDLFFDEDLDYARRLVAAGVPVELHSYPGAIHAFNVMADSALAKGFTRDLLGAISRMLRIAG</sequence>
<dbReference type="RefSeq" id="WP_379479429.1">
    <property type="nucleotide sequence ID" value="NZ_JBHLTL010000001.1"/>
</dbReference>
<dbReference type="Proteomes" id="UP001589943">
    <property type="component" value="Unassembled WGS sequence"/>
</dbReference>
<accession>A0ABV6PDK0</accession>
<organism evidence="3 4">
    <name type="scientific">Novosphingobium aquiterrae</name>
    <dbReference type="NCBI Taxonomy" id="624388"/>
    <lineage>
        <taxon>Bacteria</taxon>
        <taxon>Pseudomonadati</taxon>
        <taxon>Pseudomonadota</taxon>
        <taxon>Alphaproteobacteria</taxon>
        <taxon>Sphingomonadales</taxon>
        <taxon>Sphingomonadaceae</taxon>
        <taxon>Novosphingobium</taxon>
    </lineage>
</organism>
<dbReference type="Pfam" id="PF07859">
    <property type="entry name" value="Abhydrolase_3"/>
    <property type="match status" value="1"/>
</dbReference>
<gene>
    <name evidence="3" type="ORF">ACFFF7_00605</name>
</gene>
<keyword evidence="4" id="KW-1185">Reference proteome</keyword>
<dbReference type="SUPFAM" id="SSF53474">
    <property type="entry name" value="alpha/beta-Hydrolases"/>
    <property type="match status" value="1"/>
</dbReference>